<sequence length="257" mass="29285">MTDSLLSWVESKWMEGKYEQAYDFAKMVKQYDLYFEGVERYYIAMCIIHTGKFKKNKLGYIDLYALLGFTASDNHQSLIKSLIASSNKGIVIWRSGCIPTSFPLQWRMRLSNSWTRRGRSWVTSSIKKTMTDEQKPKEVVRVGMKRCAPLTATAHDDKMGQMSVNSSFFLGASDGNELDCASNPYVYAAAFANQFGLTDSGIVKCLFTLAFSSDSGKTKENEILYWGVLVGCIISIFGVVLVIWVCWRRHKKCRERK</sequence>
<evidence type="ECO:0000313" key="2">
    <source>
        <dbReference type="EMBL" id="KAK7827359.1"/>
    </source>
</evidence>
<evidence type="ECO:0000256" key="1">
    <source>
        <dbReference type="SAM" id="Phobius"/>
    </source>
</evidence>
<dbReference type="AlphaFoldDB" id="A0AAW0JK78"/>
<keyword evidence="1" id="KW-0472">Membrane</keyword>
<organism evidence="2 3">
    <name type="scientific">Quercus suber</name>
    <name type="common">Cork oak</name>
    <dbReference type="NCBI Taxonomy" id="58331"/>
    <lineage>
        <taxon>Eukaryota</taxon>
        <taxon>Viridiplantae</taxon>
        <taxon>Streptophyta</taxon>
        <taxon>Embryophyta</taxon>
        <taxon>Tracheophyta</taxon>
        <taxon>Spermatophyta</taxon>
        <taxon>Magnoliopsida</taxon>
        <taxon>eudicotyledons</taxon>
        <taxon>Gunneridae</taxon>
        <taxon>Pentapetalae</taxon>
        <taxon>rosids</taxon>
        <taxon>fabids</taxon>
        <taxon>Fagales</taxon>
        <taxon>Fagaceae</taxon>
        <taxon>Quercus</taxon>
    </lineage>
</organism>
<accession>A0AAW0JK78</accession>
<proteinExistence type="predicted"/>
<dbReference type="EMBL" id="PKMF04000522">
    <property type="protein sequence ID" value="KAK7827359.1"/>
    <property type="molecule type" value="Genomic_DNA"/>
</dbReference>
<keyword evidence="1" id="KW-0812">Transmembrane</keyword>
<keyword evidence="3" id="KW-1185">Reference proteome</keyword>
<reference evidence="2 3" key="1">
    <citation type="journal article" date="2018" name="Sci. Data">
        <title>The draft genome sequence of cork oak.</title>
        <authorList>
            <person name="Ramos A.M."/>
            <person name="Usie A."/>
            <person name="Barbosa P."/>
            <person name="Barros P.M."/>
            <person name="Capote T."/>
            <person name="Chaves I."/>
            <person name="Simoes F."/>
            <person name="Abreu I."/>
            <person name="Carrasquinho I."/>
            <person name="Faro C."/>
            <person name="Guimaraes J.B."/>
            <person name="Mendonca D."/>
            <person name="Nobrega F."/>
            <person name="Rodrigues L."/>
            <person name="Saibo N.J.M."/>
            <person name="Varela M.C."/>
            <person name="Egas C."/>
            <person name="Matos J."/>
            <person name="Miguel C.M."/>
            <person name="Oliveira M.M."/>
            <person name="Ricardo C.P."/>
            <person name="Goncalves S."/>
        </authorList>
    </citation>
    <scope>NUCLEOTIDE SEQUENCE [LARGE SCALE GENOMIC DNA]</scope>
    <source>
        <strain evidence="3">cv. HL8</strain>
    </source>
</reference>
<dbReference type="GO" id="GO:0016301">
    <property type="term" value="F:kinase activity"/>
    <property type="evidence" value="ECO:0007669"/>
    <property type="project" value="UniProtKB-KW"/>
</dbReference>
<name>A0AAW0JK78_QUESU</name>
<evidence type="ECO:0000313" key="3">
    <source>
        <dbReference type="Proteomes" id="UP000237347"/>
    </source>
</evidence>
<keyword evidence="1" id="KW-1133">Transmembrane helix</keyword>
<feature type="transmembrane region" description="Helical" evidence="1">
    <location>
        <begin position="223"/>
        <end position="247"/>
    </location>
</feature>
<dbReference type="Proteomes" id="UP000237347">
    <property type="component" value="Unassembled WGS sequence"/>
</dbReference>
<protein>
    <submittedName>
        <fullName evidence="2">Lrr receptor-like serine/threonine-protein kinase rkf3</fullName>
    </submittedName>
</protein>
<comment type="caution">
    <text evidence="2">The sequence shown here is derived from an EMBL/GenBank/DDBJ whole genome shotgun (WGS) entry which is preliminary data.</text>
</comment>
<gene>
    <name evidence="2" type="primary">RKF3_0</name>
    <name evidence="2" type="ORF">CFP56_031157</name>
</gene>